<evidence type="ECO:0000313" key="2">
    <source>
        <dbReference type="Proteomes" id="UP000199013"/>
    </source>
</evidence>
<evidence type="ECO:0000313" key="1">
    <source>
        <dbReference type="EMBL" id="SBW19891.1"/>
    </source>
</evidence>
<proteinExistence type="predicted"/>
<organism evidence="1 2">
    <name type="scientific">Candidatus Protofrankia californiensis</name>
    <dbReference type="NCBI Taxonomy" id="1839754"/>
    <lineage>
        <taxon>Bacteria</taxon>
        <taxon>Bacillati</taxon>
        <taxon>Actinomycetota</taxon>
        <taxon>Actinomycetes</taxon>
        <taxon>Frankiales</taxon>
        <taxon>Frankiaceae</taxon>
        <taxon>Protofrankia</taxon>
    </lineage>
</organism>
<dbReference type="PROSITE" id="PS51257">
    <property type="entry name" value="PROKAR_LIPOPROTEIN"/>
    <property type="match status" value="1"/>
</dbReference>
<accession>A0A1C3NVX8</accession>
<dbReference type="EMBL" id="FLUV01000628">
    <property type="protein sequence ID" value="SBW19891.1"/>
    <property type="molecule type" value="Genomic_DNA"/>
</dbReference>
<dbReference type="Proteomes" id="UP000199013">
    <property type="component" value="Unassembled WGS sequence"/>
</dbReference>
<gene>
    <name evidence="1" type="ORF">FDG2_1531</name>
</gene>
<protein>
    <submittedName>
        <fullName evidence="1">Uncharacterized protein</fullName>
    </submittedName>
</protein>
<dbReference type="AlphaFoldDB" id="A0A1C3NVX8"/>
<keyword evidence="2" id="KW-1185">Reference proteome</keyword>
<sequence length="47" mass="5423">MRFPNASQTCHSRRFAMPDRMPGLAHWSAISGCDHKITSRRVFGYLE</sequence>
<name>A0A1C3NVX8_9ACTN</name>
<reference evidence="2" key="1">
    <citation type="submission" date="2016-02" db="EMBL/GenBank/DDBJ databases">
        <authorList>
            <person name="Wibberg D."/>
        </authorList>
    </citation>
    <scope>NUCLEOTIDE SEQUENCE [LARGE SCALE GENOMIC DNA]</scope>
</reference>